<dbReference type="InterPro" id="IPR001242">
    <property type="entry name" value="Condensation_dom"/>
</dbReference>
<organism evidence="4 5">
    <name type="scientific">Pseudorhodobacter turbinis</name>
    <dbReference type="NCBI Taxonomy" id="2500533"/>
    <lineage>
        <taxon>Bacteria</taxon>
        <taxon>Pseudomonadati</taxon>
        <taxon>Pseudomonadota</taxon>
        <taxon>Alphaproteobacteria</taxon>
        <taxon>Rhodobacterales</taxon>
        <taxon>Paracoccaceae</taxon>
        <taxon>Pseudorhodobacter</taxon>
    </lineage>
</organism>
<dbReference type="InterPro" id="IPR009081">
    <property type="entry name" value="PP-bd_ACP"/>
</dbReference>
<dbReference type="GO" id="GO:0043041">
    <property type="term" value="P:amino acid activation for nonribosomal peptide biosynthetic process"/>
    <property type="evidence" value="ECO:0007669"/>
    <property type="project" value="TreeGrafter"/>
</dbReference>
<protein>
    <recommendedName>
        <fullName evidence="3">Carrier domain-containing protein</fullName>
    </recommendedName>
</protein>
<keyword evidence="5" id="KW-1185">Reference proteome</keyword>
<reference evidence="4 5" key="1">
    <citation type="submission" date="2019-05" db="EMBL/GenBank/DDBJ databases">
        <title>Pseudorhodobacter turbinis sp. nov., isolated from the gut of the Korean turban shell.</title>
        <authorList>
            <person name="Jeong Y.-S."/>
            <person name="Kang W.-R."/>
            <person name="Bae J.-W."/>
        </authorList>
    </citation>
    <scope>NUCLEOTIDE SEQUENCE [LARGE SCALE GENOMIC DNA]</scope>
    <source>
        <strain evidence="4 5">S12M18</strain>
    </source>
</reference>
<dbReference type="SMART" id="SM00823">
    <property type="entry name" value="PKS_PP"/>
    <property type="match status" value="1"/>
</dbReference>
<evidence type="ECO:0000256" key="2">
    <source>
        <dbReference type="ARBA" id="ARBA00022553"/>
    </source>
</evidence>
<dbReference type="Gene3D" id="1.10.1200.10">
    <property type="entry name" value="ACP-like"/>
    <property type="match status" value="1"/>
</dbReference>
<dbReference type="OrthoDB" id="9803968at2"/>
<dbReference type="KEGG" id="pseb:EOK75_08300"/>
<dbReference type="InterPro" id="IPR020806">
    <property type="entry name" value="PKS_PP-bd"/>
</dbReference>
<accession>A0A4P8EF67</accession>
<dbReference type="Gene3D" id="3.30.559.10">
    <property type="entry name" value="Chloramphenicol acetyltransferase-like domain"/>
    <property type="match status" value="1"/>
</dbReference>
<gene>
    <name evidence="4" type="ORF">EOK75_08300</name>
</gene>
<name>A0A4P8EF67_9RHOB</name>
<dbReference type="GO" id="GO:0003824">
    <property type="term" value="F:catalytic activity"/>
    <property type="evidence" value="ECO:0007669"/>
    <property type="project" value="InterPro"/>
</dbReference>
<dbReference type="AlphaFoldDB" id="A0A4P8EF67"/>
<dbReference type="GO" id="GO:0044550">
    <property type="term" value="P:secondary metabolite biosynthetic process"/>
    <property type="evidence" value="ECO:0007669"/>
    <property type="project" value="TreeGrafter"/>
</dbReference>
<dbReference type="PANTHER" id="PTHR45527:SF1">
    <property type="entry name" value="FATTY ACID SYNTHASE"/>
    <property type="match status" value="1"/>
</dbReference>
<dbReference type="Pfam" id="PF00550">
    <property type="entry name" value="PP-binding"/>
    <property type="match status" value="1"/>
</dbReference>
<dbReference type="Gene3D" id="3.30.559.30">
    <property type="entry name" value="Nonribosomal peptide synthetase, condensation domain"/>
    <property type="match status" value="1"/>
</dbReference>
<evidence type="ECO:0000259" key="3">
    <source>
        <dbReference type="PROSITE" id="PS50075"/>
    </source>
</evidence>
<dbReference type="InterPro" id="IPR023213">
    <property type="entry name" value="CAT-like_dom_sf"/>
</dbReference>
<dbReference type="RefSeq" id="WP_137193502.1">
    <property type="nucleotide sequence ID" value="NZ_CP039964.1"/>
</dbReference>
<dbReference type="GO" id="GO:0005737">
    <property type="term" value="C:cytoplasm"/>
    <property type="evidence" value="ECO:0007669"/>
    <property type="project" value="TreeGrafter"/>
</dbReference>
<dbReference type="GO" id="GO:0031177">
    <property type="term" value="F:phosphopantetheine binding"/>
    <property type="evidence" value="ECO:0007669"/>
    <property type="project" value="InterPro"/>
</dbReference>
<dbReference type="SUPFAM" id="SSF52777">
    <property type="entry name" value="CoA-dependent acyltransferases"/>
    <property type="match status" value="2"/>
</dbReference>
<keyword evidence="2" id="KW-0597">Phosphoprotein</keyword>
<dbReference type="EMBL" id="CP039964">
    <property type="protein sequence ID" value="QCO55741.1"/>
    <property type="molecule type" value="Genomic_DNA"/>
</dbReference>
<evidence type="ECO:0000256" key="1">
    <source>
        <dbReference type="ARBA" id="ARBA00022450"/>
    </source>
</evidence>
<dbReference type="PANTHER" id="PTHR45527">
    <property type="entry name" value="NONRIBOSOMAL PEPTIDE SYNTHETASE"/>
    <property type="match status" value="1"/>
</dbReference>
<feature type="domain" description="Carrier" evidence="3">
    <location>
        <begin position="442"/>
        <end position="517"/>
    </location>
</feature>
<evidence type="ECO:0000313" key="4">
    <source>
        <dbReference type="EMBL" id="QCO55741.1"/>
    </source>
</evidence>
<keyword evidence="1" id="KW-0596">Phosphopantetheine</keyword>
<dbReference type="PROSITE" id="PS50075">
    <property type="entry name" value="CARRIER"/>
    <property type="match status" value="1"/>
</dbReference>
<dbReference type="InterPro" id="IPR036736">
    <property type="entry name" value="ACP-like_sf"/>
</dbReference>
<sequence>MSKITAAYPLAPGQAGILFQSLGDGANGAYVIQIALDIQGTPDLQTERASWDALVARHDVLRTAFVWKDRKQPLQVVGSHARAKLSVIDLGDLDADAQSARLDAWLAADRSAGFDLSHAPLLRITRFQRGKDRHRIIVTFHHAILDGWSIPLLLQDWIALYSGQTLPTAPAFRDYVAWAQSQDRTAAQEFWHDHLAGHSHRVLRLPAPDMPPTSPRGDLSAALTHDETRALTASLLPLGLTMATAVQGAWALLLARATGEDDVIYGLARSVRPVSLTSADRRVGMYLNTLPMRARIPAQTPLHLWLADLQAATYAQVRHEASTLADALGGHAQHGLNTAVVFENYPRDPALLGRLDDFSVRHIEVFEQTSLDLTLFAVHENGLVLRLLFDARTTDAGFAKGLLQDLRHILCKMGDTPAMLVGDIAIASRVPLAAIPARHPPSPNGPALPEVAAIWRALLELPAVSGTDNFFDLGGDSLLTLSLQDRIRVALGVEVEIPDLFRHATLSAQSAHVQRLFDNATPALPPRSNNTGHRTRLHHRRALLKAKEPTQNAQ</sequence>
<dbReference type="Pfam" id="PF00668">
    <property type="entry name" value="Condensation"/>
    <property type="match status" value="1"/>
</dbReference>
<proteinExistence type="predicted"/>
<dbReference type="SUPFAM" id="SSF47336">
    <property type="entry name" value="ACP-like"/>
    <property type="match status" value="1"/>
</dbReference>
<dbReference type="Proteomes" id="UP000298631">
    <property type="component" value="Chromosome"/>
</dbReference>
<evidence type="ECO:0000313" key="5">
    <source>
        <dbReference type="Proteomes" id="UP000298631"/>
    </source>
</evidence>